<dbReference type="Proteomes" id="UP000275846">
    <property type="component" value="Unassembled WGS sequence"/>
</dbReference>
<keyword evidence="2" id="KW-1185">Reference proteome</keyword>
<gene>
    <name evidence="1" type="ORF">SSLN_LOCUS5957</name>
</gene>
<dbReference type="AlphaFoldDB" id="A0A183SP09"/>
<dbReference type="EMBL" id="UYSU01033480">
    <property type="protein sequence ID" value="VDL92342.1"/>
    <property type="molecule type" value="Genomic_DNA"/>
</dbReference>
<dbReference type="WBParaSite" id="SSLN_0000615001-mRNA-1">
    <property type="protein sequence ID" value="SSLN_0000615001-mRNA-1"/>
    <property type="gene ID" value="SSLN_0000615001"/>
</dbReference>
<reference evidence="3" key="1">
    <citation type="submission" date="2016-06" db="UniProtKB">
        <authorList>
            <consortium name="WormBaseParasite"/>
        </authorList>
    </citation>
    <scope>IDENTIFICATION</scope>
</reference>
<proteinExistence type="predicted"/>
<name>A0A183SP09_SCHSO</name>
<organism evidence="3">
    <name type="scientific">Schistocephalus solidus</name>
    <name type="common">Tapeworm</name>
    <dbReference type="NCBI Taxonomy" id="70667"/>
    <lineage>
        <taxon>Eukaryota</taxon>
        <taxon>Metazoa</taxon>
        <taxon>Spiralia</taxon>
        <taxon>Lophotrochozoa</taxon>
        <taxon>Platyhelminthes</taxon>
        <taxon>Cestoda</taxon>
        <taxon>Eucestoda</taxon>
        <taxon>Diphyllobothriidea</taxon>
        <taxon>Diphyllobothriidae</taxon>
        <taxon>Schistocephalus</taxon>
    </lineage>
</organism>
<evidence type="ECO:0000313" key="3">
    <source>
        <dbReference type="WBParaSite" id="SSLN_0000615001-mRNA-1"/>
    </source>
</evidence>
<reference evidence="1 2" key="2">
    <citation type="submission" date="2018-11" db="EMBL/GenBank/DDBJ databases">
        <authorList>
            <consortium name="Pathogen Informatics"/>
        </authorList>
    </citation>
    <scope>NUCLEOTIDE SEQUENCE [LARGE SCALE GENOMIC DNA]</scope>
    <source>
        <strain evidence="1 2">NST_G2</strain>
    </source>
</reference>
<accession>A0A183SP09</accession>
<sequence length="148" mass="16909">MSVRMIITKGYVPRLTNLRRRHVATRHVGQDAHYKGLRAPTPQPELFIRTWSLESHYENLCGKRPRVSLCKVENTVLKETHFFKQGQLEGEDAGYIFFNRLMSLRLVLGGIKLDTLVSTHVSPVNSSDKVMNKFYKDLHTPPEECAGG</sequence>
<evidence type="ECO:0000313" key="1">
    <source>
        <dbReference type="EMBL" id="VDL92342.1"/>
    </source>
</evidence>
<protein>
    <submittedName>
        <fullName evidence="3">Mitochondrial ribosomal protein L5</fullName>
    </submittedName>
</protein>
<evidence type="ECO:0000313" key="2">
    <source>
        <dbReference type="Proteomes" id="UP000275846"/>
    </source>
</evidence>